<keyword evidence="1" id="KW-0812">Transmembrane</keyword>
<dbReference type="OrthoDB" id="9812960at2"/>
<dbReference type="EMBL" id="ACKP02000007">
    <property type="protein sequence ID" value="EEX78311.1"/>
    <property type="molecule type" value="Genomic_DNA"/>
</dbReference>
<keyword evidence="5" id="KW-1185">Reference proteome</keyword>
<dbReference type="KEGG" id="ssg:Selsp_0963"/>
<organism evidence="3 4">
    <name type="scientific">Selenomonas sputigena (strain ATCC 35185 / DSM 20758 / CCUG 44933 / VPI D19B-28)</name>
    <dbReference type="NCBI Taxonomy" id="546271"/>
    <lineage>
        <taxon>Bacteria</taxon>
        <taxon>Bacillati</taxon>
        <taxon>Bacillota</taxon>
        <taxon>Negativicutes</taxon>
        <taxon>Selenomonadales</taxon>
        <taxon>Selenomonadaceae</taxon>
        <taxon>Selenomonas</taxon>
    </lineage>
</organism>
<protein>
    <submittedName>
        <fullName evidence="3">Uncharacterized protein</fullName>
    </submittedName>
</protein>
<dbReference type="HOGENOM" id="CLU_745753_0_0_9"/>
<gene>
    <name evidence="2" type="ordered locus">Selsp_0963</name>
    <name evidence="3" type="ORF">SELSPUOL_00253</name>
</gene>
<dbReference type="Proteomes" id="UP000011124">
    <property type="component" value="Chromosome"/>
</dbReference>
<evidence type="ECO:0000313" key="3">
    <source>
        <dbReference type="EMBL" id="EEX78311.1"/>
    </source>
</evidence>
<dbReference type="AlphaFoldDB" id="C9LS32"/>
<dbReference type="eggNOG" id="ENOG502ZR47">
    <property type="taxonomic scope" value="Bacteria"/>
</dbReference>
<name>C9LS32_SELS3</name>
<dbReference type="RefSeq" id="WP_006190919.1">
    <property type="nucleotide sequence ID" value="NC_015437.1"/>
</dbReference>
<keyword evidence="1" id="KW-1133">Transmembrane helix</keyword>
<evidence type="ECO:0000256" key="1">
    <source>
        <dbReference type="SAM" id="Phobius"/>
    </source>
</evidence>
<evidence type="ECO:0000313" key="4">
    <source>
        <dbReference type="Proteomes" id="UP000003505"/>
    </source>
</evidence>
<dbReference type="Proteomes" id="UP000003505">
    <property type="component" value="Unassembled WGS sequence"/>
</dbReference>
<accession>C9LS32</accession>
<evidence type="ECO:0000313" key="5">
    <source>
        <dbReference type="Proteomes" id="UP000011124"/>
    </source>
</evidence>
<sequence>MNTIWIKHEKLCKILIILTFICLFIGIGRVLFPYYAQQTRFSGSIIGWYVNVELTPCFVIKDPNHLEHETILDISAVVPENYNIYVSAFTEEGLYFYLWQKDDSLPRTPRIMRLTEDDLLEIPVVWPDSVSHLRSGKLYVYPDKFYLTFSPGYGLPHKVYSIPKEGGEPKEIYDDLSMRSFGDDISQKDGAPLQYKDGLICIRQDDSVLVFVNDEGEEPLFPLLVGTANLLKGWYEEGKSILLWSRDPNYAVVVNLQGEVLFELYRSWFLSSSCWDVHGNANNGILFTEASLVDYAYFPGFYALDFFRKERVRHFDSGIYDTRTGNMIPLYWKNQIGPVCWSKVDYNPDFFERLLASAKRNRAASNVVDKQ</sequence>
<reference evidence="3 4" key="1">
    <citation type="submission" date="2009-09" db="EMBL/GenBank/DDBJ databases">
        <authorList>
            <person name="Weinstock G."/>
            <person name="Sodergren E."/>
            <person name="Clifton S."/>
            <person name="Fulton L."/>
            <person name="Fulton B."/>
            <person name="Courtney L."/>
            <person name="Fronick C."/>
            <person name="Harrison M."/>
            <person name="Strong C."/>
            <person name="Farmer C."/>
            <person name="Delahaunty K."/>
            <person name="Markovic C."/>
            <person name="Hall O."/>
            <person name="Minx P."/>
            <person name="Tomlinson C."/>
            <person name="Mitreva M."/>
            <person name="Nelson J."/>
            <person name="Hou S."/>
            <person name="Wollam A."/>
            <person name="Pepin K.H."/>
            <person name="Johnson M."/>
            <person name="Bhonagiri V."/>
            <person name="Nash W.E."/>
            <person name="Warren W."/>
            <person name="Chinwalla A."/>
            <person name="Mardis E.R."/>
            <person name="Wilson R.K."/>
        </authorList>
    </citation>
    <scope>NUCLEOTIDE SEQUENCE [LARGE SCALE GENOMIC DNA]</scope>
    <source>
        <strain evidence="3">ATCC 35185</strain>
        <strain evidence="4">ATCC 35185 / DSM 20758 / VPI D19B-28</strain>
    </source>
</reference>
<dbReference type="EMBL" id="CP002637">
    <property type="protein sequence ID" value="AEB99925.1"/>
    <property type="molecule type" value="Genomic_DNA"/>
</dbReference>
<reference evidence="2 5" key="2">
    <citation type="submission" date="2011-04" db="EMBL/GenBank/DDBJ databases">
        <title>The complete genome of Selenomonas sputigena DSM 20758.</title>
        <authorList>
            <consortium name="US DOE Joint Genome Institute (JGI-PGF)"/>
            <person name="Lucas S."/>
            <person name="Copeland A."/>
            <person name="Lapidus A."/>
            <person name="Bruce D."/>
            <person name="Goodwin L."/>
            <person name="Pitluck S."/>
            <person name="Peters L."/>
            <person name="Kyrpides N."/>
            <person name="Mavromatis K."/>
            <person name="Ivanova N."/>
            <person name="Ovchinnikova G."/>
            <person name="Teshima H."/>
            <person name="Detter J.C."/>
            <person name="Tapia R."/>
            <person name="Han C."/>
            <person name="Land M."/>
            <person name="Hauser L."/>
            <person name="Markowitz V."/>
            <person name="Cheng J.-F."/>
            <person name="Hugenholtz P."/>
            <person name="Woyke T."/>
            <person name="Wu D."/>
            <person name="Gronow S."/>
            <person name="Wellnitz S."/>
            <person name="Schneider S."/>
            <person name="Klenk H.-P."/>
            <person name="Eisen J.A."/>
        </authorList>
    </citation>
    <scope>NUCLEOTIDE SEQUENCE [LARGE SCALE GENOMIC DNA]</scope>
    <source>
        <strain evidence="2">ATCC 35185</strain>
        <strain evidence="5">ATCC 35185 / DSM 20758 / VPI D19B-28</strain>
    </source>
</reference>
<keyword evidence="1" id="KW-0472">Membrane</keyword>
<proteinExistence type="predicted"/>
<dbReference type="STRING" id="546271.Selsp_0963"/>
<evidence type="ECO:0000313" key="2">
    <source>
        <dbReference type="EMBL" id="AEB99925.1"/>
    </source>
</evidence>
<feature type="transmembrane region" description="Helical" evidence="1">
    <location>
        <begin position="12"/>
        <end position="36"/>
    </location>
</feature>